<keyword evidence="4" id="KW-1185">Reference proteome</keyword>
<evidence type="ECO:0000313" key="3">
    <source>
        <dbReference type="EMBL" id="TDL28920.1"/>
    </source>
</evidence>
<reference evidence="3 4" key="1">
    <citation type="submission" date="2018-06" db="EMBL/GenBank/DDBJ databases">
        <title>A transcriptomic atlas of mushroom development highlights an independent origin of complex multicellularity.</title>
        <authorList>
            <consortium name="DOE Joint Genome Institute"/>
            <person name="Krizsan K."/>
            <person name="Almasi E."/>
            <person name="Merenyi Z."/>
            <person name="Sahu N."/>
            <person name="Viragh M."/>
            <person name="Koszo T."/>
            <person name="Mondo S."/>
            <person name="Kiss B."/>
            <person name="Balint B."/>
            <person name="Kues U."/>
            <person name="Barry K."/>
            <person name="Hegedus J.C."/>
            <person name="Henrissat B."/>
            <person name="Johnson J."/>
            <person name="Lipzen A."/>
            <person name="Ohm R."/>
            <person name="Nagy I."/>
            <person name="Pangilinan J."/>
            <person name="Yan J."/>
            <person name="Xiong Y."/>
            <person name="Grigoriev I.V."/>
            <person name="Hibbett D.S."/>
            <person name="Nagy L.G."/>
        </authorList>
    </citation>
    <scope>NUCLEOTIDE SEQUENCE [LARGE SCALE GENOMIC DNA]</scope>
    <source>
        <strain evidence="3 4">SZMC22713</strain>
    </source>
</reference>
<dbReference type="Proteomes" id="UP000294933">
    <property type="component" value="Unassembled WGS sequence"/>
</dbReference>
<feature type="region of interest" description="Disordered" evidence="2">
    <location>
        <begin position="1"/>
        <end position="41"/>
    </location>
</feature>
<feature type="compositionally biased region" description="Polar residues" evidence="2">
    <location>
        <begin position="12"/>
        <end position="29"/>
    </location>
</feature>
<evidence type="ECO:0000313" key="4">
    <source>
        <dbReference type="Proteomes" id="UP000294933"/>
    </source>
</evidence>
<sequence length="511" mass="53740">MPPKPRPASKPQAPSTAQSQPINVDQQPVTKAPAEAMPPPPVPVAILEPEIDALAECLRHSVVKTAQILKYYADTKRLGIHRHVPDPPRALTASLAHEIGKYDQLCDTMESHLLRAISVLQRDLAREQERLREEERQAAAAKQAAAVAGDIEMSQAASVQGEQRREGSQTVSPSRTLPLNQLRRQSKISLSTLHRSPFPLKLDLSSSALRLGLEEAGMGMSGITGLASPVTLAPKSARPMAAAHEIPPELLAAFAASANEANQGVDMDLSIGDSSMDHAQISGEQQLGTAQKPIELDLDMDVNMSDLDLFGDPQGNNVTGGEGGVDGLFTPPNHTIPEGASSSAADNNMNSVLLDAFSGARGSQDTTDIFAGFKLDNTPPSIGTSSQPPLMLSDSNLGPKETPAAAPSPSSILASLGSIPQGVDPHLTQDGQPGGGLLPDASTSFDFRTLEMPDMSNFNPDFFGTHGSDDDLMNQILNMDNNAGEAGRPGEASGAGEPSQTTHPDNANITS</sequence>
<feature type="region of interest" description="Disordered" evidence="2">
    <location>
        <begin position="378"/>
        <end position="443"/>
    </location>
</feature>
<feature type="coiled-coil region" evidence="1">
    <location>
        <begin position="117"/>
        <end position="144"/>
    </location>
</feature>
<name>A0A4Y7QPN2_9AGAM</name>
<protein>
    <submittedName>
        <fullName evidence="3">Uncharacterized protein</fullName>
    </submittedName>
</protein>
<proteinExistence type="predicted"/>
<evidence type="ECO:0000256" key="2">
    <source>
        <dbReference type="SAM" id="MobiDB-lite"/>
    </source>
</evidence>
<dbReference type="EMBL" id="ML170157">
    <property type="protein sequence ID" value="TDL28920.1"/>
    <property type="molecule type" value="Genomic_DNA"/>
</dbReference>
<accession>A0A4Y7QPN2</accession>
<feature type="region of interest" description="Disordered" evidence="2">
    <location>
        <begin position="473"/>
        <end position="511"/>
    </location>
</feature>
<gene>
    <name evidence="3" type="ORF">BD410DRAFT_893837</name>
</gene>
<feature type="compositionally biased region" description="Low complexity" evidence="2">
    <location>
        <begin position="403"/>
        <end position="420"/>
    </location>
</feature>
<dbReference type="AlphaFoldDB" id="A0A4Y7QPN2"/>
<feature type="region of interest" description="Disordered" evidence="2">
    <location>
        <begin position="154"/>
        <end position="183"/>
    </location>
</feature>
<feature type="compositionally biased region" description="Polar residues" evidence="2">
    <location>
        <begin position="168"/>
        <end position="183"/>
    </location>
</feature>
<dbReference type="VEuPathDB" id="FungiDB:BD410DRAFT_893837"/>
<feature type="compositionally biased region" description="Polar residues" evidence="2">
    <location>
        <begin position="498"/>
        <end position="511"/>
    </location>
</feature>
<evidence type="ECO:0000256" key="1">
    <source>
        <dbReference type="SAM" id="Coils"/>
    </source>
</evidence>
<dbReference type="OrthoDB" id="3365514at2759"/>
<keyword evidence="1" id="KW-0175">Coiled coil</keyword>
<organism evidence="3 4">
    <name type="scientific">Rickenella mellea</name>
    <dbReference type="NCBI Taxonomy" id="50990"/>
    <lineage>
        <taxon>Eukaryota</taxon>
        <taxon>Fungi</taxon>
        <taxon>Dikarya</taxon>
        <taxon>Basidiomycota</taxon>
        <taxon>Agaricomycotina</taxon>
        <taxon>Agaricomycetes</taxon>
        <taxon>Hymenochaetales</taxon>
        <taxon>Rickenellaceae</taxon>
        <taxon>Rickenella</taxon>
    </lineage>
</organism>
<feature type="compositionally biased region" description="Polar residues" evidence="2">
    <location>
        <begin position="378"/>
        <end position="396"/>
    </location>
</feature>